<keyword evidence="2" id="KW-0732">Signal</keyword>
<feature type="chain" id="PRO_5014307826" evidence="2">
    <location>
        <begin position="24"/>
        <end position="163"/>
    </location>
</feature>
<evidence type="ECO:0000256" key="2">
    <source>
        <dbReference type="SAM" id="SignalP"/>
    </source>
</evidence>
<reference evidence="3" key="3">
    <citation type="submission" date="2012-09" db="EMBL/GenBank/DDBJ databases">
        <authorList>
            <consortium name="VectorBase"/>
        </authorList>
    </citation>
    <scope>NUCLEOTIDE SEQUENCE</scope>
    <source>
        <strain evidence="3">Liverpool</strain>
    </source>
</reference>
<accession>Q17AS2</accession>
<keyword evidence="1" id="KW-0812">Transmembrane</keyword>
<protein>
    <submittedName>
        <fullName evidence="3">AAEL005193-PB</fullName>
    </submittedName>
</protein>
<reference evidence="3" key="1">
    <citation type="submission" date="2005-10" db="EMBL/GenBank/DDBJ databases">
        <authorList>
            <person name="Loftus B.J."/>
            <person name="Nene V.M."/>
            <person name="Hannick L.I."/>
            <person name="Bidwell S."/>
            <person name="Haas B."/>
            <person name="Amedeo P."/>
            <person name="Orvis J."/>
            <person name="Wortman J.R."/>
            <person name="White O.R."/>
            <person name="Salzberg S."/>
            <person name="Shumway M."/>
            <person name="Koo H."/>
            <person name="Zhao Y."/>
            <person name="Holmes M."/>
            <person name="Miller J."/>
            <person name="Schatz M."/>
            <person name="Pop M."/>
            <person name="Pai G."/>
            <person name="Utterback T."/>
            <person name="Rogers Y.-H."/>
            <person name="Kravitz S."/>
            <person name="Fraser C.M."/>
        </authorList>
    </citation>
    <scope>NUCLEOTIDE SEQUENCE</scope>
    <source>
        <strain evidence="3">Liverpool</strain>
    </source>
</reference>
<reference evidence="3" key="2">
    <citation type="journal article" date="2007" name="Science">
        <title>Genome sequence of Aedes aegypti, a major arbovirus vector.</title>
        <authorList>
            <person name="Nene V."/>
            <person name="Wortman J.R."/>
            <person name="Lawson D."/>
            <person name="Haas B."/>
            <person name="Kodira C."/>
            <person name="Tu Z.J."/>
            <person name="Loftus B."/>
            <person name="Xi Z."/>
            <person name="Megy K."/>
            <person name="Grabherr M."/>
            <person name="Ren Q."/>
            <person name="Zdobnov E.M."/>
            <person name="Lobo N.F."/>
            <person name="Campbell K.S."/>
            <person name="Brown S.E."/>
            <person name="Bonaldo M.F."/>
            <person name="Zhu J."/>
            <person name="Sinkins S.P."/>
            <person name="Hogenkamp D.G."/>
            <person name="Amedeo P."/>
            <person name="Arensburger P."/>
            <person name="Atkinson P.W."/>
            <person name="Bidwell S."/>
            <person name="Biedler J."/>
            <person name="Birney E."/>
            <person name="Bruggner R.V."/>
            <person name="Costas J."/>
            <person name="Coy M.R."/>
            <person name="Crabtree J."/>
            <person name="Crawford M."/>
            <person name="Debruyn B."/>
            <person name="Decaprio D."/>
            <person name="Eiglmeier K."/>
            <person name="Eisenstadt E."/>
            <person name="El-Dorry H."/>
            <person name="Gelbart W.M."/>
            <person name="Gomes S.L."/>
            <person name="Hammond M."/>
            <person name="Hannick L.I."/>
            <person name="Hogan J.R."/>
            <person name="Holmes M.H."/>
            <person name="Jaffe D."/>
            <person name="Johnston J.S."/>
            <person name="Kennedy R.C."/>
            <person name="Koo H."/>
            <person name="Kravitz S."/>
            <person name="Kriventseva E.V."/>
            <person name="Kulp D."/>
            <person name="Labutti K."/>
            <person name="Lee E."/>
            <person name="Li S."/>
            <person name="Lovin D.D."/>
            <person name="Mao C."/>
            <person name="Mauceli E."/>
            <person name="Menck C.F."/>
            <person name="Miller J.R."/>
            <person name="Montgomery P."/>
            <person name="Mori A."/>
            <person name="Nascimento A.L."/>
            <person name="Naveira H.F."/>
            <person name="Nusbaum C."/>
            <person name="O'leary S."/>
            <person name="Orvis J."/>
            <person name="Pertea M."/>
            <person name="Quesneville H."/>
            <person name="Reidenbach K.R."/>
            <person name="Rogers Y.H."/>
            <person name="Roth C.W."/>
            <person name="Schneider J.R."/>
            <person name="Schatz M."/>
            <person name="Shumway M."/>
            <person name="Stanke M."/>
            <person name="Stinson E.O."/>
            <person name="Tubio J.M."/>
            <person name="Vanzee J.P."/>
            <person name="Verjovski-Almeida S."/>
            <person name="Werner D."/>
            <person name="White O."/>
            <person name="Wyder S."/>
            <person name="Zeng Q."/>
            <person name="Zhao Q."/>
            <person name="Zhao Y."/>
            <person name="Hill C.A."/>
            <person name="Raikhel A.S."/>
            <person name="Soares M.B."/>
            <person name="Knudson D.L."/>
            <person name="Lee N.H."/>
            <person name="Galagan J."/>
            <person name="Salzberg S.L."/>
            <person name="Paulsen I.T."/>
            <person name="Dimopoulos G."/>
            <person name="Collins F.H."/>
            <person name="Birren B."/>
            <person name="Fraser-Liggett C.M."/>
            <person name="Severson D.W."/>
        </authorList>
    </citation>
    <scope>NUCLEOTIDE SEQUENCE [LARGE SCALE GENOMIC DNA]</scope>
    <source>
        <strain evidence="3">Liverpool</strain>
    </source>
</reference>
<dbReference type="eggNOG" id="ENOG502T8ME">
    <property type="taxonomic scope" value="Eukaryota"/>
</dbReference>
<evidence type="ECO:0000256" key="1">
    <source>
        <dbReference type="SAM" id="Phobius"/>
    </source>
</evidence>
<dbReference type="Proteomes" id="UP000682892">
    <property type="component" value="Unassembled WGS sequence"/>
</dbReference>
<name>Q17AS2_AEDAE</name>
<proteinExistence type="predicted"/>
<sequence>MFSADIRCIILICCASFLSMVFGSANNATHTKQCLIDMLNQCPPNSSCDEGLCVCLHSFKQNPEYNEQKNNDFCIEVDATLSLPGNKSITYDKIYRKAPEPHHILGGILIPVSAVIVILATIVLAKKTQLMQRIRLSLFSNRPRRPAYEDVVLGNDSDDPPII</sequence>
<feature type="transmembrane region" description="Helical" evidence="1">
    <location>
        <begin position="104"/>
        <end position="125"/>
    </location>
</feature>
<organism evidence="3 4">
    <name type="scientific">Aedes aegypti</name>
    <name type="common">Yellowfever mosquito</name>
    <name type="synonym">Culex aegypti</name>
    <dbReference type="NCBI Taxonomy" id="7159"/>
    <lineage>
        <taxon>Eukaryota</taxon>
        <taxon>Metazoa</taxon>
        <taxon>Ecdysozoa</taxon>
        <taxon>Arthropoda</taxon>
        <taxon>Hexapoda</taxon>
        <taxon>Insecta</taxon>
        <taxon>Pterygota</taxon>
        <taxon>Neoptera</taxon>
        <taxon>Endopterygota</taxon>
        <taxon>Diptera</taxon>
        <taxon>Nematocera</taxon>
        <taxon>Culicoidea</taxon>
        <taxon>Culicidae</taxon>
        <taxon>Culicinae</taxon>
        <taxon>Aedini</taxon>
        <taxon>Aedes</taxon>
        <taxon>Stegomyia</taxon>
    </lineage>
</organism>
<evidence type="ECO:0000313" key="4">
    <source>
        <dbReference type="Proteomes" id="UP000682892"/>
    </source>
</evidence>
<dbReference type="EMBL" id="CH477330">
    <property type="protein sequence ID" value="EAT43385.1"/>
    <property type="molecule type" value="Genomic_DNA"/>
</dbReference>
<gene>
    <name evidence="3" type="ORF">AaeL_AAEL005193</name>
</gene>
<feature type="signal peptide" evidence="2">
    <location>
        <begin position="1"/>
        <end position="23"/>
    </location>
</feature>
<evidence type="ECO:0000313" key="3">
    <source>
        <dbReference type="EMBL" id="EAT43385.1"/>
    </source>
</evidence>
<dbReference type="AlphaFoldDB" id="Q17AS2"/>
<dbReference type="PaxDb" id="7159-AAEL005193-PB"/>
<keyword evidence="1" id="KW-0472">Membrane</keyword>
<dbReference type="HOGENOM" id="CLU_1670787_0_0_1"/>
<keyword evidence="1" id="KW-1133">Transmembrane helix</keyword>